<dbReference type="Proteomes" id="UP000676169">
    <property type="component" value="Chromosome"/>
</dbReference>
<dbReference type="KEGG" id="lamb:KBB96_13510"/>
<dbReference type="AlphaFoldDB" id="A0A975G6V8"/>
<accession>A0A975G6V8</accession>
<evidence type="ECO:0000313" key="3">
    <source>
        <dbReference type="EMBL" id="QUE49883.1"/>
    </source>
</evidence>
<dbReference type="EMBL" id="CP073100">
    <property type="protein sequence ID" value="QUE49883.1"/>
    <property type="molecule type" value="Genomic_DNA"/>
</dbReference>
<dbReference type="Pfam" id="PF13369">
    <property type="entry name" value="Transglut_core2"/>
    <property type="match status" value="1"/>
</dbReference>
<organism evidence="3 4">
    <name type="scientific">Luteolibacter ambystomatis</name>
    <dbReference type="NCBI Taxonomy" id="2824561"/>
    <lineage>
        <taxon>Bacteria</taxon>
        <taxon>Pseudomonadati</taxon>
        <taxon>Verrucomicrobiota</taxon>
        <taxon>Verrucomicrobiia</taxon>
        <taxon>Verrucomicrobiales</taxon>
        <taxon>Verrucomicrobiaceae</taxon>
        <taxon>Luteolibacter</taxon>
    </lineage>
</organism>
<reference evidence="3" key="1">
    <citation type="submission" date="2021-04" db="EMBL/GenBank/DDBJ databases">
        <title>Luteolibacter sp. 32A isolated from the skin of an Anderson's salamander (Ambystoma andersonii).</title>
        <authorList>
            <person name="Spergser J."/>
            <person name="Busse H.-J."/>
        </authorList>
    </citation>
    <scope>NUCLEOTIDE SEQUENCE</scope>
    <source>
        <strain evidence="3">32A</strain>
    </source>
</reference>
<sequence>MNGPALATTELSVLLRLLDDETPEIRARVAERLAAGEGDVSESLAELGWEGTAAERELLSNLLLPARRETLRTEWAMPSGGLGDDWDQLEYLLRLLSDFLHDGVTIRQSLSDALDLLAEEAEENDAADSEEALRQFLFETGRFRGNKESYYDPRNSDLSFVIEAGTSNPIGLCLIYLFTARRLDLDVTGVGFPGHFLCRIQDDGQPVIVDCFDNGKRHHLASLLAAHPELGREQREALKYPAEPGAILNRVLLNLASSFAGMKQDEDAALIAELRETLE</sequence>
<dbReference type="RefSeq" id="WP_211629972.1">
    <property type="nucleotide sequence ID" value="NZ_CP073100.1"/>
</dbReference>
<feature type="domain" description="Protein SirB1 N-terminal" evidence="2">
    <location>
        <begin position="111"/>
        <end position="252"/>
    </location>
</feature>
<protein>
    <submittedName>
        <fullName evidence="3">Transglutaminase family protein</fullName>
    </submittedName>
</protein>
<dbReference type="InterPro" id="IPR032698">
    <property type="entry name" value="SirB1_N"/>
</dbReference>
<comment type="similarity">
    <text evidence="1">Belongs to the UPF0162 family.</text>
</comment>
<gene>
    <name evidence="3" type="ORF">KBB96_13510</name>
</gene>
<name>A0A975G6V8_9BACT</name>
<keyword evidence="4" id="KW-1185">Reference proteome</keyword>
<proteinExistence type="inferred from homology"/>
<evidence type="ECO:0000256" key="1">
    <source>
        <dbReference type="ARBA" id="ARBA00007100"/>
    </source>
</evidence>
<evidence type="ECO:0000313" key="4">
    <source>
        <dbReference type="Proteomes" id="UP000676169"/>
    </source>
</evidence>
<dbReference type="PANTHER" id="PTHR31350">
    <property type="entry name" value="SI:DKEY-261L7.2"/>
    <property type="match status" value="1"/>
</dbReference>
<dbReference type="PANTHER" id="PTHR31350:SF21">
    <property type="entry name" value="F-BOX ONLY PROTEIN 21"/>
    <property type="match status" value="1"/>
</dbReference>
<evidence type="ECO:0000259" key="2">
    <source>
        <dbReference type="Pfam" id="PF13369"/>
    </source>
</evidence>